<dbReference type="PROSITE" id="PS51542">
    <property type="entry name" value="FYRN"/>
    <property type="match status" value="1"/>
</dbReference>
<feature type="region of interest" description="Disordered" evidence="9">
    <location>
        <begin position="779"/>
        <end position="825"/>
    </location>
</feature>
<feature type="compositionally biased region" description="Low complexity" evidence="9">
    <location>
        <begin position="1466"/>
        <end position="1488"/>
    </location>
</feature>
<feature type="region of interest" description="Disordered" evidence="9">
    <location>
        <begin position="167"/>
        <end position="190"/>
    </location>
</feature>
<dbReference type="PROSITE" id="PS51194">
    <property type="entry name" value="HELICASE_CTER"/>
    <property type="match status" value="1"/>
</dbReference>
<evidence type="ECO:0000259" key="11">
    <source>
        <dbReference type="PROSITE" id="PS51192"/>
    </source>
</evidence>
<dbReference type="InterPro" id="IPR014001">
    <property type="entry name" value="Helicase_ATP-bd"/>
</dbReference>
<evidence type="ECO:0000256" key="6">
    <source>
        <dbReference type="ARBA" id="ARBA00023015"/>
    </source>
</evidence>
<dbReference type="SMART" id="SM00487">
    <property type="entry name" value="DEXDc"/>
    <property type="match status" value="1"/>
</dbReference>
<feature type="compositionally biased region" description="Low complexity" evidence="9">
    <location>
        <begin position="1777"/>
        <end position="1825"/>
    </location>
</feature>
<feature type="region of interest" description="Disordered" evidence="9">
    <location>
        <begin position="1465"/>
        <end position="1490"/>
    </location>
</feature>
<feature type="compositionally biased region" description="Polar residues" evidence="9">
    <location>
        <begin position="33"/>
        <end position="47"/>
    </location>
</feature>
<dbReference type="SUPFAM" id="SSF54160">
    <property type="entry name" value="Chromo domain-like"/>
    <property type="match status" value="2"/>
</dbReference>
<dbReference type="SUPFAM" id="SSF52540">
    <property type="entry name" value="P-loop containing nucleoside triphosphate hydrolases"/>
    <property type="match status" value="2"/>
</dbReference>
<dbReference type="PANTHER" id="PTHR45623">
    <property type="entry name" value="CHROMODOMAIN-HELICASE-DNA-BINDING PROTEIN 3-RELATED-RELATED"/>
    <property type="match status" value="1"/>
</dbReference>
<keyword evidence="8" id="KW-0539">Nucleus</keyword>
<evidence type="ECO:0000256" key="5">
    <source>
        <dbReference type="ARBA" id="ARBA00022840"/>
    </source>
</evidence>
<dbReference type="PROSITE" id="PS00598">
    <property type="entry name" value="CHROMO_1"/>
    <property type="match status" value="1"/>
</dbReference>
<evidence type="ECO:0000256" key="7">
    <source>
        <dbReference type="ARBA" id="ARBA00023163"/>
    </source>
</evidence>
<dbReference type="InterPro" id="IPR027417">
    <property type="entry name" value="P-loop_NTPase"/>
</dbReference>
<feature type="compositionally biased region" description="Polar residues" evidence="9">
    <location>
        <begin position="788"/>
        <end position="797"/>
    </location>
</feature>
<dbReference type="InterPro" id="IPR038718">
    <property type="entry name" value="SNF2-like_sf"/>
</dbReference>
<evidence type="ECO:0000259" key="12">
    <source>
        <dbReference type="PROSITE" id="PS51194"/>
    </source>
</evidence>
<evidence type="ECO:0000256" key="3">
    <source>
        <dbReference type="ARBA" id="ARBA00022741"/>
    </source>
</evidence>
<feature type="compositionally biased region" description="Low complexity" evidence="9">
    <location>
        <begin position="798"/>
        <end position="809"/>
    </location>
</feature>
<keyword evidence="14" id="KW-1185">Reference proteome</keyword>
<proteinExistence type="predicted"/>
<dbReference type="PANTHER" id="PTHR45623:SF14">
    <property type="entry name" value="CHROMODOMAIN-HELICASE-DNA-BINDING PROTEIN 1"/>
    <property type="match status" value="1"/>
</dbReference>
<dbReference type="InterPro" id="IPR000330">
    <property type="entry name" value="SNF2_N"/>
</dbReference>
<dbReference type="InterPro" id="IPR049730">
    <property type="entry name" value="SNF2/RAD54-like_C"/>
</dbReference>
<protein>
    <submittedName>
        <fullName evidence="13">Choline dehydrogenase 6</fullName>
    </submittedName>
</protein>
<evidence type="ECO:0000313" key="14">
    <source>
        <dbReference type="Proteomes" id="UP001470230"/>
    </source>
</evidence>
<feature type="compositionally biased region" description="Low complexity" evidence="9">
    <location>
        <begin position="1855"/>
        <end position="1871"/>
    </location>
</feature>
<dbReference type="Proteomes" id="UP001470230">
    <property type="component" value="Unassembled WGS sequence"/>
</dbReference>
<evidence type="ECO:0000256" key="1">
    <source>
        <dbReference type="ARBA" id="ARBA00004123"/>
    </source>
</evidence>
<reference evidence="13 14" key="1">
    <citation type="submission" date="2024-04" db="EMBL/GenBank/DDBJ databases">
        <title>Tritrichomonas musculus Genome.</title>
        <authorList>
            <person name="Alves-Ferreira E."/>
            <person name="Grigg M."/>
            <person name="Lorenzi H."/>
            <person name="Galac M."/>
        </authorList>
    </citation>
    <scope>NUCLEOTIDE SEQUENCE [LARGE SCALE GENOMIC DNA]</scope>
    <source>
        <strain evidence="13 14">EAF2021</strain>
    </source>
</reference>
<dbReference type="Gene3D" id="3.40.50.10810">
    <property type="entry name" value="Tandem AAA-ATPase domain"/>
    <property type="match status" value="1"/>
</dbReference>
<feature type="region of interest" description="Disordered" evidence="9">
    <location>
        <begin position="1367"/>
        <end position="1394"/>
    </location>
</feature>
<dbReference type="Gene3D" id="3.40.50.300">
    <property type="entry name" value="P-loop containing nucleotide triphosphate hydrolases"/>
    <property type="match status" value="1"/>
</dbReference>
<evidence type="ECO:0000256" key="2">
    <source>
        <dbReference type="ARBA" id="ARBA00022737"/>
    </source>
</evidence>
<dbReference type="PROSITE" id="PS51192">
    <property type="entry name" value="HELICASE_ATP_BIND_1"/>
    <property type="match status" value="1"/>
</dbReference>
<dbReference type="SMART" id="SM00541">
    <property type="entry name" value="FYRN"/>
    <property type="match status" value="1"/>
</dbReference>
<dbReference type="Pfam" id="PF00176">
    <property type="entry name" value="SNF2-rel_dom"/>
    <property type="match status" value="1"/>
</dbReference>
<dbReference type="Pfam" id="PF05964">
    <property type="entry name" value="FYRN"/>
    <property type="match status" value="1"/>
</dbReference>
<dbReference type="SMART" id="SM00298">
    <property type="entry name" value="CHROMO"/>
    <property type="match status" value="2"/>
</dbReference>
<dbReference type="InterPro" id="IPR003889">
    <property type="entry name" value="FYrich_C"/>
</dbReference>
<dbReference type="InterPro" id="IPR000953">
    <property type="entry name" value="Chromo/chromo_shadow_dom"/>
</dbReference>
<keyword evidence="4" id="KW-0378">Hydrolase</keyword>
<evidence type="ECO:0000313" key="13">
    <source>
        <dbReference type="EMBL" id="KAK8896333.1"/>
    </source>
</evidence>
<dbReference type="Pfam" id="PF00385">
    <property type="entry name" value="Chromo"/>
    <property type="match status" value="2"/>
</dbReference>
<keyword evidence="5" id="KW-0067">ATP-binding</keyword>
<feature type="compositionally biased region" description="Polar residues" evidence="9">
    <location>
        <begin position="1"/>
        <end position="12"/>
    </location>
</feature>
<dbReference type="InterPro" id="IPR023779">
    <property type="entry name" value="Chromodomain_CS"/>
</dbReference>
<dbReference type="Pfam" id="PF00271">
    <property type="entry name" value="Helicase_C"/>
    <property type="match status" value="1"/>
</dbReference>
<keyword evidence="6" id="KW-0805">Transcription regulation</keyword>
<feature type="region of interest" description="Disordered" evidence="9">
    <location>
        <begin position="1777"/>
        <end position="1883"/>
    </location>
</feature>
<dbReference type="InterPro" id="IPR023780">
    <property type="entry name" value="Chromo_domain"/>
</dbReference>
<dbReference type="InterPro" id="IPR001650">
    <property type="entry name" value="Helicase_C-like"/>
</dbReference>
<dbReference type="PROSITE" id="PS51543">
    <property type="entry name" value="FYRC"/>
    <property type="match status" value="1"/>
</dbReference>
<dbReference type="Gene3D" id="2.40.50.40">
    <property type="match status" value="2"/>
</dbReference>
<dbReference type="SMART" id="SM00542">
    <property type="entry name" value="FYRC"/>
    <property type="match status" value="1"/>
</dbReference>
<sequence length="1883" mass="216985">MSSSYSENNSDLEQTDDQLEPDPPALIHHSEADTSSDSESNLQSAANQGPIEKILSHRENESGSLEFFVKFRDKNYKACDWISENEIEKTRSGKSIMQKYLKVYKDYPPQPPYFKPEYEIPEKIIAQEKTEEGKRYLVKWTDLDYDQVTWEPEESLDEEMIHSFKKSNKLPHSSKRQIPPHPPASEWKPLKKYPPSKHNLHIRPYQLEGLNFISNLWYHRRNALLADEMGLGKTLQSSVFLAYLSKKQHINGPFLIAVPLSTISHWERETAEWTDLKTLSFYGIKERRNLIKMYEFFYPKTRIPKFDILITTYEYILKELRLISEIHWQAIIIDEAHRLKNHESKLNIAFSEVHTEFKLLLSGTPLQNNTEELWSILNFLDPDEFSSLSEFQDSYGELTDADQITDLRKVLSKYMLRRLKGDVEKAIAPLEEVVIECPMTPHQKAYYKSIFEKNIEYLSRGAHQSNSTNLRNVCMELRKVCNHPYLIQGAENQILIERQEMLKVSPEQAKTNDFVYESLIRSAGKMILLDKLLSKLKNDGHRVLIFSQMTKMLDILGDYLAYRRYDFKRIDGSIRANIRQASIDDFNAPNSPYFVFLLCTKAGGLGINLTAADTVIIYDSDWNPQNDIQATARCHRIGQTKDVKVYRFITAKSYERKMFDRASQKLGLDHAVLESSKTDMSTEDMEKLLRYGAYYAFEEDDNASEKFGEEDIDSIISKSMTIRHENVGGGDGSTFSKAKFELSDDEADIDLTAPDFWQKYLPAVEEDDLSMSGISIAERRKLQRDESNIPNMNTDSGDNSNPHSANNSDDNSDDEHGKKKKGKDKGYMWSKNKIINLQTVFYRFGWGRWKPIAEHMRTSKELENNYENFMRELRSVCHVILRWLLEASDESFSMIQAIYERGKDPETQNFEDNFFEEHKEDFAPNVANGASWKLERLERMYFISGYVSTCPDPPEGLIVPTTTAAKPAEWWTEDDDKKLLFGTYTNGYLQYANIQFSNQNPPEPINQKALTTRVKSLVLALKSTFTKYQQKVGTDVKFCFQTIKDAVESWSKREHRAFVRNLGLFGYPDCTTFKKVTEELMQKTPENIENYYQKLMAICRQIKDDQDIDQVCLAEKLPGGTAQKILTRVAMFAQVREAAKQEYYNDEDTKLLHYLAETGFLKLNDPPSLITDRYGTEGLEGKLVKTIKELLNKRKKTNSTVQTFNVPYIKSNPDGTPIYPIKINANLRILAIGHIVSDRNNFHNERYIYAADYCAERFSQSVKDPNKKTWYKARIIDDGGPDPIFRVEMSDDPSIFFEGPTPSSPCFQLNKKIDEVKKKEDPQTSKSCSVSGPDFFGLGTNVVQYLMQNLEGNDKLFKYVKKNFVMNNNSKKDDSDEENEPPKPSKSRPKTELKVNFRRLMDRADGKISLEEFPLPEATVKEESTRSKAAKERTTKKEKKIISGKGYDFDPKANLLNHTIDDENASSHVETSTENSNTTSNNNSNANSIGFDELNNNTGYFFNENSTNVSSFNMRENLEKHLHSIIPEKTNEDDWKKIPPLLQNHQQIHQAVPLPAVNSAVTANVQPSTFNTNETEINSLHIPIQSVQQSHALPTVTNIPQIPPISTIPIIQKSNNINSQVQQQQQQQNVLRDYPTISLNQISSNQPQVQPQFINNNPIQIQQQQVPQRQIDNQYIYIQQQQTPPRMQPHVDLIQPQQLQQIQPPPPQIRQIPQQQIQTPQIQIQQMPQIQVQQFQQQTLQQQPQLQPQNQLQQHVPQLQPQIQQVQQIPAFQKPQIPQISNIPPPQSLQQQIPQIPQPQQIQVQTFQPPQSQNLQQQQSQTSPSHHVHHALPPLSTITNPENGPFMLQDLLNRQTTGQTQRQPQPQVQQLPSPPQEYMYPPS</sequence>
<name>A0ABR2KYZ3_9EUKA</name>
<keyword evidence="7" id="KW-0804">Transcription</keyword>
<evidence type="ECO:0000259" key="10">
    <source>
        <dbReference type="PROSITE" id="PS50013"/>
    </source>
</evidence>
<dbReference type="Pfam" id="PF05965">
    <property type="entry name" value="FYRC"/>
    <property type="match status" value="1"/>
</dbReference>
<feature type="domain" description="Chromo" evidence="10">
    <location>
        <begin position="119"/>
        <end position="176"/>
    </location>
</feature>
<dbReference type="Gene3D" id="1.10.10.60">
    <property type="entry name" value="Homeodomain-like"/>
    <property type="match status" value="2"/>
</dbReference>
<evidence type="ECO:0000256" key="9">
    <source>
        <dbReference type="SAM" id="MobiDB-lite"/>
    </source>
</evidence>
<dbReference type="InterPro" id="IPR016197">
    <property type="entry name" value="Chromo-like_dom_sf"/>
</dbReference>
<feature type="domain" description="Helicase C-terminal" evidence="12">
    <location>
        <begin position="528"/>
        <end position="681"/>
    </location>
</feature>
<accession>A0ABR2KYZ3</accession>
<comment type="subcellular location">
    <subcellularLocation>
        <location evidence="1">Nucleus</location>
    </subcellularLocation>
</comment>
<evidence type="ECO:0000256" key="8">
    <source>
        <dbReference type="ARBA" id="ARBA00023242"/>
    </source>
</evidence>
<gene>
    <name evidence="13" type="ORF">M9Y10_014231</name>
</gene>
<evidence type="ECO:0000256" key="4">
    <source>
        <dbReference type="ARBA" id="ARBA00022801"/>
    </source>
</evidence>
<dbReference type="PROSITE" id="PS50013">
    <property type="entry name" value="CHROMO_2"/>
    <property type="match status" value="2"/>
</dbReference>
<comment type="caution">
    <text evidence="13">The sequence shown here is derived from an EMBL/GenBank/DDBJ whole genome shotgun (WGS) entry which is preliminary data.</text>
</comment>
<feature type="domain" description="Helicase ATP-binding" evidence="11">
    <location>
        <begin position="214"/>
        <end position="383"/>
    </location>
</feature>
<keyword evidence="2" id="KW-0677">Repeat</keyword>
<dbReference type="EMBL" id="JAPFFF010000002">
    <property type="protein sequence ID" value="KAK8896333.1"/>
    <property type="molecule type" value="Genomic_DNA"/>
</dbReference>
<dbReference type="Gene3D" id="3.30.160.360">
    <property type="match status" value="1"/>
</dbReference>
<dbReference type="CDD" id="cd18793">
    <property type="entry name" value="SF2_C_SNF"/>
    <property type="match status" value="1"/>
</dbReference>
<organism evidence="13 14">
    <name type="scientific">Tritrichomonas musculus</name>
    <dbReference type="NCBI Taxonomy" id="1915356"/>
    <lineage>
        <taxon>Eukaryota</taxon>
        <taxon>Metamonada</taxon>
        <taxon>Parabasalia</taxon>
        <taxon>Tritrichomonadida</taxon>
        <taxon>Tritrichomonadidae</taxon>
        <taxon>Tritrichomonas</taxon>
    </lineage>
</organism>
<dbReference type="InterPro" id="IPR003888">
    <property type="entry name" value="FYrich_N"/>
</dbReference>
<dbReference type="SMART" id="SM00490">
    <property type="entry name" value="HELICc"/>
    <property type="match status" value="1"/>
</dbReference>
<keyword evidence="3" id="KW-0547">Nucleotide-binding</keyword>
<feature type="domain" description="Chromo" evidence="10">
    <location>
        <begin position="49"/>
        <end position="112"/>
    </location>
</feature>
<feature type="region of interest" description="Disordered" evidence="9">
    <location>
        <begin position="1"/>
        <end position="57"/>
    </location>
</feature>